<keyword evidence="1" id="KW-0472">Membrane</keyword>
<dbReference type="Proteomes" id="UP000198535">
    <property type="component" value="Unassembled WGS sequence"/>
</dbReference>
<gene>
    <name evidence="2" type="ORF">SAMN04488696_0900</name>
</gene>
<dbReference type="AlphaFoldDB" id="A0A1I4PUR3"/>
<dbReference type="EMBL" id="FOUJ01000001">
    <property type="protein sequence ID" value="SFM31316.1"/>
    <property type="molecule type" value="Genomic_DNA"/>
</dbReference>
<evidence type="ECO:0000256" key="1">
    <source>
        <dbReference type="SAM" id="Phobius"/>
    </source>
</evidence>
<feature type="transmembrane region" description="Helical" evidence="1">
    <location>
        <begin position="156"/>
        <end position="174"/>
    </location>
</feature>
<evidence type="ECO:0000313" key="3">
    <source>
        <dbReference type="Proteomes" id="UP000198535"/>
    </source>
</evidence>
<protein>
    <submittedName>
        <fullName evidence="2">Uncharacterized protein</fullName>
    </submittedName>
</protein>
<organism evidence="2 3">
    <name type="scientific">Methanolobus profundi</name>
    <dbReference type="NCBI Taxonomy" id="487685"/>
    <lineage>
        <taxon>Archaea</taxon>
        <taxon>Methanobacteriati</taxon>
        <taxon>Methanobacteriota</taxon>
        <taxon>Stenosarchaea group</taxon>
        <taxon>Methanomicrobia</taxon>
        <taxon>Methanosarcinales</taxon>
        <taxon>Methanosarcinaceae</taxon>
        <taxon>Methanolobus</taxon>
    </lineage>
</organism>
<evidence type="ECO:0000313" key="2">
    <source>
        <dbReference type="EMBL" id="SFM31316.1"/>
    </source>
</evidence>
<proteinExistence type="predicted"/>
<name>A0A1I4PUR3_9EURY</name>
<accession>A0A1I4PUR3</accession>
<keyword evidence="1" id="KW-0812">Transmembrane</keyword>
<feature type="transmembrane region" description="Helical" evidence="1">
    <location>
        <begin position="209"/>
        <end position="229"/>
    </location>
</feature>
<feature type="transmembrane region" description="Helical" evidence="1">
    <location>
        <begin position="267"/>
        <end position="285"/>
    </location>
</feature>
<sequence length="287" mass="33078">MKNVVIDMSSQLKVFLDTQELQDPMPLQYMKTSLEEKSRILLNDPQYFFIFMLSTIFGVLIYYRATVDEILPTIVLSLIWVLFWKNTDQKGRIFLVIAAVFGYVHELLGVSYGYFTYLGGFIGGSPIWLIPGYGTIFWSSYNLWEIFERTYSERRWFRFTNIFIPVSLALLIAIDHMVFDLALKPLSILAKFTLALMLFRTFEGIRLAYFVAFFTVLTELTGEMIGTWTHPEFSLISLMAGYVFLLWVCLTINDASKGRISKNGKEVIAGLFLTTFYIFLLLGSISV</sequence>
<feature type="transmembrane region" description="Helical" evidence="1">
    <location>
        <begin position="93"/>
        <end position="115"/>
    </location>
</feature>
<keyword evidence="3" id="KW-1185">Reference proteome</keyword>
<keyword evidence="1" id="KW-1133">Transmembrane helix</keyword>
<feature type="transmembrane region" description="Helical" evidence="1">
    <location>
        <begin position="235"/>
        <end position="255"/>
    </location>
</feature>
<feature type="transmembrane region" description="Helical" evidence="1">
    <location>
        <begin position="70"/>
        <end position="86"/>
    </location>
</feature>
<dbReference type="RefSeq" id="WP_245747868.1">
    <property type="nucleotide sequence ID" value="NZ_FOUJ01000001.1"/>
</dbReference>
<feature type="transmembrane region" description="Helical" evidence="1">
    <location>
        <begin position="127"/>
        <end position="144"/>
    </location>
</feature>
<dbReference type="STRING" id="487685.SAMN04488696_0900"/>
<feature type="transmembrane region" description="Helical" evidence="1">
    <location>
        <begin position="47"/>
        <end position="64"/>
    </location>
</feature>
<reference evidence="3" key="1">
    <citation type="submission" date="2016-10" db="EMBL/GenBank/DDBJ databases">
        <authorList>
            <person name="Varghese N."/>
            <person name="Submissions S."/>
        </authorList>
    </citation>
    <scope>NUCLEOTIDE SEQUENCE [LARGE SCALE GENOMIC DNA]</scope>
    <source>
        <strain evidence="3">Mob M</strain>
    </source>
</reference>